<feature type="signal peptide" evidence="1">
    <location>
        <begin position="1"/>
        <end position="23"/>
    </location>
</feature>
<dbReference type="OrthoDB" id="5562708at2"/>
<evidence type="ECO:0000313" key="2">
    <source>
        <dbReference type="EMBL" id="SMF93882.1"/>
    </source>
</evidence>
<reference evidence="2 3" key="1">
    <citation type="submission" date="2016-12" db="EMBL/GenBank/DDBJ databases">
        <authorList>
            <person name="Song W.-J."/>
            <person name="Kurnit D.M."/>
        </authorList>
    </citation>
    <scope>NUCLEOTIDE SEQUENCE [LARGE SCALE GENOMIC DNA]</scope>
    <source>
        <strain evidence="2 3">175</strain>
    </source>
</reference>
<dbReference type="NCBIfam" id="NF045601">
    <property type="entry name" value="BstB"/>
    <property type="match status" value="1"/>
</dbReference>
<protein>
    <submittedName>
        <fullName evidence="2">ABC transporter, phosphonate, substrate-binding protein</fullName>
    </submittedName>
</protein>
<proteinExistence type="predicted"/>
<dbReference type="EMBL" id="FXAM01000001">
    <property type="protein sequence ID" value="SMF93882.1"/>
    <property type="molecule type" value="Genomic_DNA"/>
</dbReference>
<evidence type="ECO:0000256" key="1">
    <source>
        <dbReference type="SAM" id="SignalP"/>
    </source>
</evidence>
<feature type="chain" id="PRO_5012215754" evidence="1">
    <location>
        <begin position="24"/>
        <end position="284"/>
    </location>
</feature>
<dbReference type="STRING" id="1760988.SAMN02949497_1176"/>
<dbReference type="AlphaFoldDB" id="A0A1Y6CZZ6"/>
<dbReference type="Pfam" id="PF12974">
    <property type="entry name" value="Phosphonate-bd"/>
    <property type="match status" value="1"/>
</dbReference>
<organism evidence="2 3">
    <name type="scientific">Methylomagnum ishizawai</name>
    <dbReference type="NCBI Taxonomy" id="1760988"/>
    <lineage>
        <taxon>Bacteria</taxon>
        <taxon>Pseudomonadati</taxon>
        <taxon>Pseudomonadota</taxon>
        <taxon>Gammaproteobacteria</taxon>
        <taxon>Methylococcales</taxon>
        <taxon>Methylococcaceae</taxon>
        <taxon>Methylomagnum</taxon>
    </lineage>
</organism>
<gene>
    <name evidence="2" type="ORF">SAMN02949497_1176</name>
</gene>
<dbReference type="RefSeq" id="WP_085210791.1">
    <property type="nucleotide sequence ID" value="NZ_FXAM01000001.1"/>
</dbReference>
<keyword evidence="3" id="KW-1185">Reference proteome</keyword>
<dbReference type="SUPFAM" id="SSF53850">
    <property type="entry name" value="Periplasmic binding protein-like II"/>
    <property type="match status" value="1"/>
</dbReference>
<accession>A0A1Y6CZZ6</accession>
<keyword evidence="1" id="KW-0732">Signal</keyword>
<evidence type="ECO:0000313" key="3">
    <source>
        <dbReference type="Proteomes" id="UP000192923"/>
    </source>
</evidence>
<sequence>MTRKTHRIAALLAGLLAPCLVAAAESAATKAPILVCYPGGPVNENDANAAMASMLRVVERVGHWPANSLSSVFTAKAAECRQLLADKHPGFMITSLGLFLESQADHHLIPLVQPRIKGATTERYRVVVQRGKYKTLADLKGKSLGGTVLEEPDFIGKIVLAGQQPLQDFDLKPSRQAIRALRSLDGGELDAVILNEQQYAGLSALPLKNPLEAVFTSEEIPLMGLVADGKATTAEDRARFTQALEGMCHDDEGKKLCELFGVDAFVAADEGRIAPMVELWNQGK</sequence>
<name>A0A1Y6CZZ6_9GAMM</name>
<dbReference type="Proteomes" id="UP000192923">
    <property type="component" value="Unassembled WGS sequence"/>
</dbReference>